<evidence type="ECO:0000313" key="3">
    <source>
        <dbReference type="EMBL" id="THC98612.1"/>
    </source>
</evidence>
<keyword evidence="4" id="KW-1185">Reference proteome</keyword>
<comment type="caution">
    <text evidence="3">The sequence shown here is derived from an EMBL/GenBank/DDBJ whole genome shotgun (WGS) entry which is preliminary data.</text>
</comment>
<dbReference type="STRING" id="1220188.A0A4S3JS75"/>
<dbReference type="InterPro" id="IPR000340">
    <property type="entry name" value="Dual-sp_phosphatase_cat-dom"/>
</dbReference>
<proteinExistence type="predicted"/>
<evidence type="ECO:0000313" key="4">
    <source>
        <dbReference type="Proteomes" id="UP000308092"/>
    </source>
</evidence>
<dbReference type="InterPro" id="IPR029058">
    <property type="entry name" value="AB_hydrolase_fold"/>
</dbReference>
<dbReference type="InterPro" id="IPR000073">
    <property type="entry name" value="AB_hydrolase_1"/>
</dbReference>
<dbReference type="PANTHER" id="PTHR10367">
    <property type="entry name" value="MRNA-CAPPING ENZYME"/>
    <property type="match status" value="1"/>
</dbReference>
<name>A0A4S3JS75_9EURO</name>
<feature type="domain" description="Tyrosine specific protein phosphatases" evidence="2">
    <location>
        <begin position="571"/>
        <end position="640"/>
    </location>
</feature>
<evidence type="ECO:0000256" key="1">
    <source>
        <dbReference type="SAM" id="MobiDB-lite"/>
    </source>
</evidence>
<reference evidence="3 4" key="1">
    <citation type="submission" date="2019-03" db="EMBL/GenBank/DDBJ databases">
        <title>The genome sequence of a newly discovered highly antifungal drug resistant Aspergillus species, Aspergillus tanneri NIH 1004.</title>
        <authorList>
            <person name="Mounaud S."/>
            <person name="Singh I."/>
            <person name="Joardar V."/>
            <person name="Pakala S."/>
            <person name="Pakala S."/>
            <person name="Venepally P."/>
            <person name="Hoover J."/>
            <person name="Nierman W."/>
            <person name="Chung J."/>
            <person name="Losada L."/>
        </authorList>
    </citation>
    <scope>NUCLEOTIDE SEQUENCE [LARGE SCALE GENOMIC DNA]</scope>
    <source>
        <strain evidence="3 4">NIH1004</strain>
    </source>
</reference>
<dbReference type="VEuPathDB" id="FungiDB:EYZ11_001890"/>
<dbReference type="Pfam" id="PF00782">
    <property type="entry name" value="DSPc"/>
    <property type="match status" value="1"/>
</dbReference>
<evidence type="ECO:0000259" key="2">
    <source>
        <dbReference type="PROSITE" id="PS50056"/>
    </source>
</evidence>
<protein>
    <recommendedName>
        <fullName evidence="2">Tyrosine specific protein phosphatases domain-containing protein</fullName>
    </recommendedName>
</protein>
<feature type="region of interest" description="Disordered" evidence="1">
    <location>
        <begin position="401"/>
        <end position="422"/>
    </location>
</feature>
<dbReference type="SUPFAM" id="SSF52799">
    <property type="entry name" value="(Phosphotyrosine protein) phosphatases II"/>
    <property type="match status" value="1"/>
</dbReference>
<dbReference type="FunFam" id="3.90.190.10:FF:000090">
    <property type="entry name" value="Dual specificity phosphatase catalytic domain protein"/>
    <property type="match status" value="1"/>
</dbReference>
<dbReference type="SUPFAM" id="SSF53474">
    <property type="entry name" value="alpha/beta-Hydrolases"/>
    <property type="match status" value="1"/>
</dbReference>
<dbReference type="InterPro" id="IPR000387">
    <property type="entry name" value="Tyr_Pase_dom"/>
</dbReference>
<dbReference type="InterPro" id="IPR029021">
    <property type="entry name" value="Prot-tyrosine_phosphatase-like"/>
</dbReference>
<sequence>MAGCGLLPSFLRRKGPKSLSERRRFRRPAYRDHPKGSAATITSSEEEDYDSNGSLRHATRSIHEEKATPQRREQPEDAHSTDPGLLKKHSSYLPYTTSIAIYPSIRTFYRPHPQMDKLPSQPSPVPLLVFVHGLGGSLAQFNHLLTSLSNVGPCFGIDLPGCGLSTFAPTSWDAYTVEALAELLAVAVDQHRDKEAGQGVVLIAHSLGCSLSALLASTASSIGTQVKKHILGLITVCPRSSPPSPHEVTALRRLLHIPGPIFDLWRYWDRRGGLSSASVTRLVGVDADSDTRGLQVRYNKQSKTPVWRRMAWGTLPTYNNDGTNPVGGLPGKDIWAGVPTPILLVAGESDTVTKPEELKKILQFFEGTESIQGGNYNSSTTTDASGVAEEKKPYNRLVQEEGHGVQPQTEEKELKAQSKSNQTKRSIKTVVLPAPASHALIYDRATYRTLAGVIQDFLREHVDHRLNLGWQLQYLNTSGKWDVKNLAKWQKVTPVSDRIANTFVALKMLREVDDEHNPVLFSQKYHERIYAVIDISYENPVYNPASMEKGGIHYHKHPTVSKIPPSPDETRDFIALVDRLMNEITERRQKPDSDQRPRPAIGVHCHYGFNRTGFLIVCYLIERCGFSVQGAIDEFERRRPPGIRHAHFIDALFVRYCIGLQRAPTL</sequence>
<dbReference type="Proteomes" id="UP000308092">
    <property type="component" value="Unassembled WGS sequence"/>
</dbReference>
<dbReference type="PROSITE" id="PS50056">
    <property type="entry name" value="TYR_PHOSPHATASE_2"/>
    <property type="match status" value="1"/>
</dbReference>
<dbReference type="Gene3D" id="3.90.190.10">
    <property type="entry name" value="Protein tyrosine phosphatase superfamily"/>
    <property type="match status" value="1"/>
</dbReference>
<dbReference type="GO" id="GO:0006370">
    <property type="term" value="P:7-methylguanosine mRNA capping"/>
    <property type="evidence" value="ECO:0007669"/>
    <property type="project" value="TreeGrafter"/>
</dbReference>
<accession>A0A4S3JS75</accession>
<feature type="compositionally biased region" description="Basic and acidic residues" evidence="1">
    <location>
        <begin position="61"/>
        <end position="80"/>
    </location>
</feature>
<gene>
    <name evidence="3" type="ORF">EYZ11_001890</name>
</gene>
<dbReference type="AlphaFoldDB" id="A0A4S3JS75"/>
<dbReference type="EMBL" id="SOSA01000039">
    <property type="protein sequence ID" value="THC98612.1"/>
    <property type="molecule type" value="Genomic_DNA"/>
</dbReference>
<dbReference type="FunFam" id="3.40.50.1820:FF:000273">
    <property type="entry name" value="Dual specificity phosphatase catalytic domain protein"/>
    <property type="match status" value="1"/>
</dbReference>
<dbReference type="InterPro" id="IPR051029">
    <property type="entry name" value="mRNA_Capping_Enz/RNA_Phosphat"/>
</dbReference>
<dbReference type="CDD" id="cd14502">
    <property type="entry name" value="RNA_5'-triphosphatase"/>
    <property type="match status" value="1"/>
</dbReference>
<organism evidence="3 4">
    <name type="scientific">Aspergillus tanneri</name>
    <dbReference type="NCBI Taxonomy" id="1220188"/>
    <lineage>
        <taxon>Eukaryota</taxon>
        <taxon>Fungi</taxon>
        <taxon>Dikarya</taxon>
        <taxon>Ascomycota</taxon>
        <taxon>Pezizomycotina</taxon>
        <taxon>Eurotiomycetes</taxon>
        <taxon>Eurotiomycetidae</taxon>
        <taxon>Eurotiales</taxon>
        <taxon>Aspergillaceae</taxon>
        <taxon>Aspergillus</taxon>
        <taxon>Aspergillus subgen. Circumdati</taxon>
    </lineage>
</organism>
<dbReference type="Gene3D" id="3.40.50.1820">
    <property type="entry name" value="alpha/beta hydrolase"/>
    <property type="match status" value="1"/>
</dbReference>
<feature type="region of interest" description="Disordered" evidence="1">
    <location>
        <begin position="1"/>
        <end position="86"/>
    </location>
</feature>
<dbReference type="InterPro" id="IPR016130">
    <property type="entry name" value="Tyr_Pase_AS"/>
</dbReference>
<dbReference type="PANTHER" id="PTHR10367:SF25">
    <property type="entry name" value="DUAL SPECIFICITY PHOSPHATASE CATALYTIC DOMAIN PROTEIN (AFU_ORTHOLOGUE AFUA_1G03540)"/>
    <property type="match status" value="1"/>
</dbReference>
<dbReference type="PROSITE" id="PS00383">
    <property type="entry name" value="TYR_PHOSPHATASE_1"/>
    <property type="match status" value="1"/>
</dbReference>
<dbReference type="Pfam" id="PF00561">
    <property type="entry name" value="Abhydrolase_1"/>
    <property type="match status" value="1"/>
</dbReference>
<feature type="compositionally biased region" description="Basic and acidic residues" evidence="1">
    <location>
        <begin position="401"/>
        <end position="416"/>
    </location>
</feature>
<dbReference type="GO" id="GO:0004484">
    <property type="term" value="F:mRNA guanylyltransferase activity"/>
    <property type="evidence" value="ECO:0007669"/>
    <property type="project" value="TreeGrafter"/>
</dbReference>